<accession>A0A1I6PTT9</accession>
<reference evidence="3" key="1">
    <citation type="submission" date="2016-10" db="EMBL/GenBank/DDBJ databases">
        <authorList>
            <person name="Varghese N."/>
            <person name="Submissions S."/>
        </authorList>
    </citation>
    <scope>NUCLEOTIDE SEQUENCE [LARGE SCALE GENOMIC DNA]</scope>
    <source>
        <strain evidence="3">DSM 23422</strain>
    </source>
</reference>
<dbReference type="NCBIfam" id="TIGR03142">
    <property type="entry name" value="cytochro_ccmI"/>
    <property type="match status" value="1"/>
</dbReference>
<sequence>MNFWIIAAASATLVTVLLIRALWRGATAQAPSRAEQDLQVYRDQLAEVEREVARGVLPAEDAARAKTEISRRILAADKSHTAEIQTGRAPSKLLMTMIAAALIGGSLYLYTNLGAPGYGDLALKDRIAFAKTLRETRPSQADAVAGIPQASVGAELSAEYETLLARLRETVATRPDDVQGQTLLAQNEARVGNFAAAADAQSTVVRLKGADASTEEVANYAELLIMAAGGYVSPEAEAVLRAVLTRDAENGTASYYWGLMLIQTGRPDQGFRIWDGLLRRGPADAPWIEPILGQIEPVADLAGVDYAIPEIGTGLRQSDLPGPSQDDIEAAQDMTPAARMEMIGAMVDGLSERLATEGGPAEDWARLISSLGVLGQTDRAQAIYDNAMDVFAGDPASIDVIARAGEKANLIK</sequence>
<name>A0A1I6PTT9_9RHOB</name>
<evidence type="ECO:0000313" key="3">
    <source>
        <dbReference type="Proteomes" id="UP000199239"/>
    </source>
</evidence>
<dbReference type="STRING" id="394264.SAMN04488040_0327"/>
<proteinExistence type="predicted"/>
<organism evidence="2 3">
    <name type="scientific">Sulfitobacter marinus</name>
    <dbReference type="NCBI Taxonomy" id="394264"/>
    <lineage>
        <taxon>Bacteria</taxon>
        <taxon>Pseudomonadati</taxon>
        <taxon>Pseudomonadota</taxon>
        <taxon>Alphaproteobacteria</taxon>
        <taxon>Rhodobacterales</taxon>
        <taxon>Roseobacteraceae</taxon>
        <taxon>Sulfitobacter</taxon>
    </lineage>
</organism>
<dbReference type="GO" id="GO:0017004">
    <property type="term" value="P:cytochrome complex assembly"/>
    <property type="evidence" value="ECO:0007669"/>
    <property type="project" value="UniProtKB-KW"/>
</dbReference>
<dbReference type="InterPro" id="IPR011990">
    <property type="entry name" value="TPR-like_helical_dom_sf"/>
</dbReference>
<keyword evidence="3" id="KW-1185">Reference proteome</keyword>
<dbReference type="OrthoDB" id="9815847at2"/>
<keyword evidence="1" id="KW-0201">Cytochrome c-type biogenesis</keyword>
<dbReference type="Gene3D" id="1.25.40.10">
    <property type="entry name" value="Tetratricopeptide repeat domain"/>
    <property type="match status" value="1"/>
</dbReference>
<gene>
    <name evidence="2" type="ORF">SAMN04488040_0327</name>
</gene>
<dbReference type="InterPro" id="IPR017560">
    <property type="entry name" value="Cyt_c_biogenesis_CcmI"/>
</dbReference>
<protein>
    <submittedName>
        <fullName evidence="2">Cytochrome c-type biogenesis protein CcmH</fullName>
    </submittedName>
</protein>
<dbReference type="RefSeq" id="WP_093915360.1">
    <property type="nucleotide sequence ID" value="NZ_FPAJ01000001.1"/>
</dbReference>
<dbReference type="AlphaFoldDB" id="A0A1I6PTT9"/>
<dbReference type="SUPFAM" id="SSF48452">
    <property type="entry name" value="TPR-like"/>
    <property type="match status" value="1"/>
</dbReference>
<evidence type="ECO:0000256" key="1">
    <source>
        <dbReference type="ARBA" id="ARBA00022748"/>
    </source>
</evidence>
<evidence type="ECO:0000313" key="2">
    <source>
        <dbReference type="EMBL" id="SFS43478.1"/>
    </source>
</evidence>
<dbReference type="Proteomes" id="UP000199239">
    <property type="component" value="Unassembled WGS sequence"/>
</dbReference>
<dbReference type="EMBL" id="FPAJ01000001">
    <property type="protein sequence ID" value="SFS43478.1"/>
    <property type="molecule type" value="Genomic_DNA"/>
</dbReference>